<keyword evidence="4" id="KW-0479">Metal-binding</keyword>
<feature type="compositionally biased region" description="Low complexity" evidence="9">
    <location>
        <begin position="602"/>
        <end position="616"/>
    </location>
</feature>
<dbReference type="GO" id="GO:0061630">
    <property type="term" value="F:ubiquitin protein ligase activity"/>
    <property type="evidence" value="ECO:0007669"/>
    <property type="project" value="UniProtKB-EC"/>
</dbReference>
<dbReference type="GO" id="GO:0008270">
    <property type="term" value="F:zinc ion binding"/>
    <property type="evidence" value="ECO:0007669"/>
    <property type="project" value="UniProtKB-KW"/>
</dbReference>
<evidence type="ECO:0000256" key="4">
    <source>
        <dbReference type="ARBA" id="ARBA00022723"/>
    </source>
</evidence>
<comment type="catalytic activity">
    <reaction evidence="1">
        <text>S-ubiquitinyl-[E2 ubiquitin-conjugating enzyme]-L-cysteine + [acceptor protein]-L-lysine = [E2 ubiquitin-conjugating enzyme]-L-cysteine + N(6)-ubiquitinyl-[acceptor protein]-L-lysine.</text>
        <dbReference type="EC" id="2.3.2.27"/>
    </reaction>
</comment>
<dbReference type="InterPro" id="IPR058981">
    <property type="entry name" value="MGRN1/RNF157-like_N"/>
</dbReference>
<keyword evidence="6" id="KW-0833">Ubl conjugation pathway</keyword>
<feature type="compositionally biased region" description="Basic and acidic residues" evidence="9">
    <location>
        <begin position="370"/>
        <end position="379"/>
    </location>
</feature>
<dbReference type="PANTHER" id="PTHR22996">
    <property type="entry name" value="MAHOGUNIN"/>
    <property type="match status" value="1"/>
</dbReference>
<feature type="domain" description="RING-type" evidence="10">
    <location>
        <begin position="409"/>
        <end position="448"/>
    </location>
</feature>
<dbReference type="PANTHER" id="PTHR22996:SF0">
    <property type="entry name" value="RE60872P-RELATED"/>
    <property type="match status" value="1"/>
</dbReference>
<name>A0AA35RUH5_GEOBA</name>
<dbReference type="EC" id="2.3.2.27" evidence="2"/>
<keyword evidence="5 8" id="KW-0863">Zinc-finger</keyword>
<dbReference type="SUPFAM" id="SSF57850">
    <property type="entry name" value="RING/U-box"/>
    <property type="match status" value="1"/>
</dbReference>
<evidence type="ECO:0000256" key="7">
    <source>
        <dbReference type="ARBA" id="ARBA00022833"/>
    </source>
</evidence>
<evidence type="ECO:0000313" key="12">
    <source>
        <dbReference type="Proteomes" id="UP001174909"/>
    </source>
</evidence>
<dbReference type="GO" id="GO:0016567">
    <property type="term" value="P:protein ubiquitination"/>
    <property type="evidence" value="ECO:0007669"/>
    <property type="project" value="TreeGrafter"/>
</dbReference>
<feature type="region of interest" description="Disordered" evidence="9">
    <location>
        <begin position="522"/>
        <end position="559"/>
    </location>
</feature>
<feature type="compositionally biased region" description="Basic and acidic residues" evidence="9">
    <location>
        <begin position="541"/>
        <end position="555"/>
    </location>
</feature>
<dbReference type="GO" id="GO:0005737">
    <property type="term" value="C:cytoplasm"/>
    <property type="evidence" value="ECO:0007669"/>
    <property type="project" value="TreeGrafter"/>
</dbReference>
<dbReference type="PROSITE" id="PS50089">
    <property type="entry name" value="ZF_RING_2"/>
    <property type="match status" value="1"/>
</dbReference>
<feature type="compositionally biased region" description="Acidic residues" evidence="9">
    <location>
        <begin position="383"/>
        <end position="402"/>
    </location>
</feature>
<comment type="caution">
    <text evidence="11">The sequence shown here is derived from an EMBL/GenBank/DDBJ whole genome shotgun (WGS) entry which is preliminary data.</text>
</comment>
<dbReference type="InterPro" id="IPR055308">
    <property type="entry name" value="TEX47-like"/>
</dbReference>
<protein>
    <recommendedName>
        <fullName evidence="2">RING-type E3 ubiquitin transferase</fullName>
        <ecNumber evidence="2">2.3.2.27</ecNumber>
    </recommendedName>
</protein>
<evidence type="ECO:0000256" key="5">
    <source>
        <dbReference type="ARBA" id="ARBA00022771"/>
    </source>
</evidence>
<dbReference type="Proteomes" id="UP001174909">
    <property type="component" value="Unassembled WGS sequence"/>
</dbReference>
<feature type="compositionally biased region" description="Basic and acidic residues" evidence="9">
    <location>
        <begin position="586"/>
        <end position="595"/>
    </location>
</feature>
<dbReference type="InterPro" id="IPR013083">
    <property type="entry name" value="Znf_RING/FYVE/PHD"/>
</dbReference>
<dbReference type="Pfam" id="PF26192">
    <property type="entry name" value="RNF157-like_N"/>
    <property type="match status" value="1"/>
</dbReference>
<evidence type="ECO:0000256" key="3">
    <source>
        <dbReference type="ARBA" id="ARBA00022679"/>
    </source>
</evidence>
<dbReference type="Pfam" id="PF13920">
    <property type="entry name" value="zf-C3HC4_3"/>
    <property type="match status" value="1"/>
</dbReference>
<evidence type="ECO:0000256" key="9">
    <source>
        <dbReference type="SAM" id="MobiDB-lite"/>
    </source>
</evidence>
<proteinExistence type="predicted"/>
<feature type="region of interest" description="Disordered" evidence="9">
    <location>
        <begin position="586"/>
        <end position="623"/>
    </location>
</feature>
<dbReference type="SMART" id="SM00184">
    <property type="entry name" value="RING"/>
    <property type="match status" value="1"/>
</dbReference>
<dbReference type="Gene3D" id="3.30.40.10">
    <property type="entry name" value="Zinc/RING finger domain, C3HC4 (zinc finger)"/>
    <property type="match status" value="1"/>
</dbReference>
<organism evidence="11 12">
    <name type="scientific">Geodia barretti</name>
    <name type="common">Barrett's horny sponge</name>
    <dbReference type="NCBI Taxonomy" id="519541"/>
    <lineage>
        <taxon>Eukaryota</taxon>
        <taxon>Metazoa</taxon>
        <taxon>Porifera</taxon>
        <taxon>Demospongiae</taxon>
        <taxon>Heteroscleromorpha</taxon>
        <taxon>Tetractinellida</taxon>
        <taxon>Astrophorina</taxon>
        <taxon>Geodiidae</taxon>
        <taxon>Geodia</taxon>
    </lineage>
</organism>
<evidence type="ECO:0000313" key="11">
    <source>
        <dbReference type="EMBL" id="CAI8016801.1"/>
    </source>
</evidence>
<dbReference type="EMBL" id="CASHTH010001567">
    <property type="protein sequence ID" value="CAI8016801.1"/>
    <property type="molecule type" value="Genomic_DNA"/>
</dbReference>
<evidence type="ECO:0000256" key="8">
    <source>
        <dbReference type="PROSITE-ProRule" id="PRU00175"/>
    </source>
</evidence>
<keyword evidence="12" id="KW-1185">Reference proteome</keyword>
<evidence type="ECO:0000256" key="2">
    <source>
        <dbReference type="ARBA" id="ARBA00012483"/>
    </source>
</evidence>
<reference evidence="11" key="1">
    <citation type="submission" date="2023-03" db="EMBL/GenBank/DDBJ databases">
        <authorList>
            <person name="Steffen K."/>
            <person name="Cardenas P."/>
        </authorList>
    </citation>
    <scope>NUCLEOTIDE SEQUENCE</scope>
</reference>
<gene>
    <name evidence="11" type="ORF">GBAR_LOCUS10293</name>
</gene>
<evidence type="ECO:0000256" key="6">
    <source>
        <dbReference type="ARBA" id="ARBA00022786"/>
    </source>
</evidence>
<feature type="region of interest" description="Disordered" evidence="9">
    <location>
        <begin position="370"/>
        <end position="402"/>
    </location>
</feature>
<dbReference type="AlphaFoldDB" id="A0AA35RUH5"/>
<dbReference type="InterPro" id="IPR001841">
    <property type="entry name" value="Znf_RING"/>
</dbReference>
<keyword evidence="7" id="KW-0862">Zinc</keyword>
<dbReference type="Pfam" id="PF24787">
    <property type="entry name" value="TEX47"/>
    <property type="match status" value="1"/>
</dbReference>
<sequence>MLFVYPEHVVHMVECSWELMEAIVRDALTQTETNSGLLEGTRILHFSTNVSARLYSQWAYRVLPLPTMSKTEDYQTSETIAQTVCYVLSPLYKLGAHLTLNRHRIKEILDDLKPKFLLPQDMLEYFTKCEDLDEPAQFIARYCGPAQVALDSGGNFFSSHFRLGHRRYETGDPEYFLFGDLTDLNFLGTRPVQFPYPTPKKNEPLHCLQLYVNIHRDSVKLVKSERNTDDYFVSFEFNSDVDCRISLLSSLPDGTDVGSLRDPQGSGLTRSAYHHHNRGSEVKFTGDDFPVSPGNMSEESLTFDPENGQDTFPIAILIETADVCEYQSQLTLCTIDKSSDRGYNLKVARQKIWVSSVEYLLHEMYGLENKSQRSRDKTGDSSAGEEEEEEEEEREEDEEEEEEDLGAECVVCITDVRDTLLLPCRHLCLCASCAANLRYQSNNCPICRTPFKALLQVTALQPLDPDLLLDDDEITGNLRYDTPGYEKMPVLEALNGIPSETAVTATDTVISVEEDPEIEALSAQPLATPPDSTHSRAARQQRNDHTRIDLEEGHDIPGLVTTPEVGYKGVVKEGGATSVVSVVLEEVGREEREVESSPLQESVSHSSEASSTSYSSTKELLTK</sequence>
<keyword evidence="3" id="KW-0808">Transferase</keyword>
<accession>A0AA35RUH5</accession>
<dbReference type="InterPro" id="IPR045194">
    <property type="entry name" value="MGRN1/RNF157-like"/>
</dbReference>
<evidence type="ECO:0000259" key="10">
    <source>
        <dbReference type="PROSITE" id="PS50089"/>
    </source>
</evidence>
<evidence type="ECO:0000256" key="1">
    <source>
        <dbReference type="ARBA" id="ARBA00000900"/>
    </source>
</evidence>